<dbReference type="STRING" id="574566.I0YXQ6"/>
<protein>
    <submittedName>
        <fullName evidence="3">Tub-domain-containing protein</fullName>
    </submittedName>
</protein>
<dbReference type="EMBL" id="AGSI01000008">
    <property type="protein sequence ID" value="EIE23175.1"/>
    <property type="molecule type" value="Genomic_DNA"/>
</dbReference>
<dbReference type="SUPFAM" id="SSF54518">
    <property type="entry name" value="Tubby C-terminal domain-like"/>
    <property type="match status" value="1"/>
</dbReference>
<gene>
    <name evidence="3" type="ORF">COCSUDRAFT_15884</name>
</gene>
<dbReference type="PANTHER" id="PTHR16517">
    <property type="entry name" value="TUBBY-RELATED"/>
    <property type="match status" value="1"/>
</dbReference>
<dbReference type="Pfam" id="PF01167">
    <property type="entry name" value="Tub"/>
    <property type="match status" value="1"/>
</dbReference>
<dbReference type="KEGG" id="csl:COCSUDRAFT_15884"/>
<evidence type="ECO:0000313" key="4">
    <source>
        <dbReference type="Proteomes" id="UP000007264"/>
    </source>
</evidence>
<feature type="domain" description="Tubby C-terminal" evidence="2">
    <location>
        <begin position="11"/>
        <end position="99"/>
    </location>
</feature>
<dbReference type="eggNOG" id="KOG2502">
    <property type="taxonomic scope" value="Eukaryota"/>
</dbReference>
<dbReference type="InterPro" id="IPR025659">
    <property type="entry name" value="Tubby-like_C"/>
</dbReference>
<dbReference type="Gene3D" id="3.20.90.10">
    <property type="entry name" value="Tubby Protein, Chain A"/>
    <property type="match status" value="1"/>
</dbReference>
<dbReference type="OrthoDB" id="8775810at2759"/>
<evidence type="ECO:0000259" key="2">
    <source>
        <dbReference type="Pfam" id="PF01167"/>
    </source>
</evidence>
<comment type="similarity">
    <text evidence="1">Belongs to the TUB family.</text>
</comment>
<keyword evidence="4" id="KW-1185">Reference proteome</keyword>
<comment type="caution">
    <text evidence="3">The sequence shown here is derived from an EMBL/GenBank/DDBJ whole genome shotgun (WGS) entry which is preliminary data.</text>
</comment>
<dbReference type="AlphaFoldDB" id="I0YXQ6"/>
<dbReference type="InterPro" id="IPR000007">
    <property type="entry name" value="Tubby_C"/>
</dbReference>
<reference evidence="3 4" key="1">
    <citation type="journal article" date="2012" name="Genome Biol.">
        <title>The genome of the polar eukaryotic microalga coccomyxa subellipsoidea reveals traits of cold adaptation.</title>
        <authorList>
            <person name="Blanc G."/>
            <person name="Agarkova I."/>
            <person name="Grimwood J."/>
            <person name="Kuo A."/>
            <person name="Brueggeman A."/>
            <person name="Dunigan D."/>
            <person name="Gurnon J."/>
            <person name="Ladunga I."/>
            <person name="Lindquist E."/>
            <person name="Lucas S."/>
            <person name="Pangilinan J."/>
            <person name="Proschold T."/>
            <person name="Salamov A."/>
            <person name="Schmutz J."/>
            <person name="Weeks D."/>
            <person name="Yamada T."/>
            <person name="Claverie J.M."/>
            <person name="Grigoriev I."/>
            <person name="Van Etten J."/>
            <person name="Lomsadze A."/>
            <person name="Borodovsky M."/>
        </authorList>
    </citation>
    <scope>NUCLEOTIDE SEQUENCE [LARGE SCALE GENOMIC DNA]</scope>
    <source>
        <strain evidence="3 4">C-169</strain>
    </source>
</reference>
<dbReference type="PRINTS" id="PR01573">
    <property type="entry name" value="SUPERTUBBY"/>
</dbReference>
<name>I0YXQ6_COCSC</name>
<organism evidence="3 4">
    <name type="scientific">Coccomyxa subellipsoidea (strain C-169)</name>
    <name type="common">Green microalga</name>
    <dbReference type="NCBI Taxonomy" id="574566"/>
    <lineage>
        <taxon>Eukaryota</taxon>
        <taxon>Viridiplantae</taxon>
        <taxon>Chlorophyta</taxon>
        <taxon>core chlorophytes</taxon>
        <taxon>Trebouxiophyceae</taxon>
        <taxon>Trebouxiophyceae incertae sedis</taxon>
        <taxon>Coccomyxaceae</taxon>
        <taxon>Coccomyxa</taxon>
        <taxon>Coccomyxa subellipsoidea</taxon>
    </lineage>
</organism>
<proteinExistence type="inferred from homology"/>
<evidence type="ECO:0000313" key="3">
    <source>
        <dbReference type="EMBL" id="EIE23175.1"/>
    </source>
</evidence>
<dbReference type="RefSeq" id="XP_005647719.1">
    <property type="nucleotide sequence ID" value="XM_005647662.1"/>
</dbReference>
<accession>I0YXQ6</accession>
<dbReference type="Proteomes" id="UP000007264">
    <property type="component" value="Unassembled WGS sequence"/>
</dbReference>
<dbReference type="PANTHER" id="PTHR16517:SF7">
    <property type="entry name" value="PROTEIN KING TUBBY"/>
    <property type="match status" value="1"/>
</dbReference>
<dbReference type="GeneID" id="17041163"/>
<evidence type="ECO:0000256" key="1">
    <source>
        <dbReference type="ARBA" id="ARBA00007129"/>
    </source>
</evidence>
<sequence length="103" mass="11641">MVPNQTTAHVQEWDGREGVQLRNKPPHWNEGLRCWCLNFRGRVKLASVKNFQLILSSDPSKTIVMQFGKVDANTYIMDFNPCVVSTAQAFAIALSTFDTKVLL</sequence>